<keyword evidence="10" id="KW-0675">Receptor</keyword>
<evidence type="ECO:0000313" key="16">
    <source>
        <dbReference type="Proteomes" id="UP000822688"/>
    </source>
</evidence>
<dbReference type="FunFam" id="1.10.510.10:FF:000146">
    <property type="entry name" value="LRR receptor-like serine/threonine-protein kinase IOS1"/>
    <property type="match status" value="1"/>
</dbReference>
<dbReference type="SUPFAM" id="SSF52058">
    <property type="entry name" value="L domain-like"/>
    <property type="match status" value="1"/>
</dbReference>
<evidence type="ECO:0000256" key="10">
    <source>
        <dbReference type="ARBA" id="ARBA00023170"/>
    </source>
</evidence>
<dbReference type="InterPro" id="IPR011009">
    <property type="entry name" value="Kinase-like_dom_sf"/>
</dbReference>
<comment type="subcellular location">
    <subcellularLocation>
        <location evidence="1">Membrane</location>
        <topology evidence="1">Single-pass type I membrane protein</topology>
    </subcellularLocation>
</comment>
<dbReference type="Pfam" id="PF00069">
    <property type="entry name" value="Pkinase"/>
    <property type="match status" value="1"/>
</dbReference>
<dbReference type="FunFam" id="3.80.10.10:FF:000101">
    <property type="entry name" value="LRR receptor-like serine/threonine-protein kinase ERECTA"/>
    <property type="match status" value="1"/>
</dbReference>
<evidence type="ECO:0000256" key="6">
    <source>
        <dbReference type="ARBA" id="ARBA00022741"/>
    </source>
</evidence>
<evidence type="ECO:0000256" key="7">
    <source>
        <dbReference type="ARBA" id="ARBA00022840"/>
    </source>
</evidence>
<organism evidence="15 16">
    <name type="scientific">Ceratodon purpureus</name>
    <name type="common">Fire moss</name>
    <name type="synonym">Dicranum purpureum</name>
    <dbReference type="NCBI Taxonomy" id="3225"/>
    <lineage>
        <taxon>Eukaryota</taxon>
        <taxon>Viridiplantae</taxon>
        <taxon>Streptophyta</taxon>
        <taxon>Embryophyta</taxon>
        <taxon>Bryophyta</taxon>
        <taxon>Bryophytina</taxon>
        <taxon>Bryopsida</taxon>
        <taxon>Dicranidae</taxon>
        <taxon>Pseudoditrichales</taxon>
        <taxon>Ditrichaceae</taxon>
        <taxon>Ceratodon</taxon>
    </lineage>
</organism>
<dbReference type="Pfam" id="PF13855">
    <property type="entry name" value="LRR_8"/>
    <property type="match status" value="1"/>
</dbReference>
<proteinExistence type="predicted"/>
<keyword evidence="11" id="KW-0325">Glycoprotein</keyword>
<dbReference type="EMBL" id="CM026422">
    <property type="protein sequence ID" value="KAG0585942.1"/>
    <property type="molecule type" value="Genomic_DNA"/>
</dbReference>
<dbReference type="InterPro" id="IPR017441">
    <property type="entry name" value="Protein_kinase_ATP_BS"/>
</dbReference>
<evidence type="ECO:0000256" key="13">
    <source>
        <dbReference type="SAM" id="Phobius"/>
    </source>
</evidence>
<dbReference type="PANTHER" id="PTHR48056">
    <property type="entry name" value="LRR RECEPTOR-LIKE SERINE/THREONINE-PROTEIN KINASE-RELATED"/>
    <property type="match status" value="1"/>
</dbReference>
<dbReference type="Gene3D" id="3.30.200.20">
    <property type="entry name" value="Phosphorylase Kinase, domain 1"/>
    <property type="match status" value="1"/>
</dbReference>
<dbReference type="GO" id="GO:0016020">
    <property type="term" value="C:membrane"/>
    <property type="evidence" value="ECO:0007669"/>
    <property type="project" value="UniProtKB-SubCell"/>
</dbReference>
<feature type="domain" description="Protein kinase" evidence="14">
    <location>
        <begin position="316"/>
        <end position="592"/>
    </location>
</feature>
<keyword evidence="16" id="KW-1185">Reference proteome</keyword>
<evidence type="ECO:0000256" key="12">
    <source>
        <dbReference type="PROSITE-ProRule" id="PRU10141"/>
    </source>
</evidence>
<dbReference type="PROSITE" id="PS00107">
    <property type="entry name" value="PROTEIN_KINASE_ATP"/>
    <property type="match status" value="1"/>
</dbReference>
<keyword evidence="4" id="KW-0732">Signal</keyword>
<dbReference type="PROSITE" id="PS00109">
    <property type="entry name" value="PROTEIN_KINASE_TYR"/>
    <property type="match status" value="1"/>
</dbReference>
<evidence type="ECO:0000256" key="2">
    <source>
        <dbReference type="ARBA" id="ARBA00022614"/>
    </source>
</evidence>
<evidence type="ECO:0000256" key="3">
    <source>
        <dbReference type="ARBA" id="ARBA00022692"/>
    </source>
</evidence>
<evidence type="ECO:0000256" key="11">
    <source>
        <dbReference type="ARBA" id="ARBA00023180"/>
    </source>
</evidence>
<dbReference type="Pfam" id="PF08263">
    <property type="entry name" value="LRRNT_2"/>
    <property type="match status" value="1"/>
</dbReference>
<keyword evidence="2" id="KW-0433">Leucine-rich repeat</keyword>
<dbReference type="AlphaFoldDB" id="A0A8T0IS13"/>
<dbReference type="InterPro" id="IPR001611">
    <property type="entry name" value="Leu-rich_rpt"/>
</dbReference>
<dbReference type="InterPro" id="IPR000719">
    <property type="entry name" value="Prot_kinase_dom"/>
</dbReference>
<dbReference type="Gene3D" id="3.80.10.10">
    <property type="entry name" value="Ribonuclease Inhibitor"/>
    <property type="match status" value="1"/>
</dbReference>
<dbReference type="InterPro" id="IPR050647">
    <property type="entry name" value="Plant_LRR-RLKs"/>
</dbReference>
<evidence type="ECO:0000256" key="1">
    <source>
        <dbReference type="ARBA" id="ARBA00004479"/>
    </source>
</evidence>
<dbReference type="GO" id="GO:0005524">
    <property type="term" value="F:ATP binding"/>
    <property type="evidence" value="ECO:0007669"/>
    <property type="project" value="UniProtKB-UniRule"/>
</dbReference>
<dbReference type="PROSITE" id="PS50011">
    <property type="entry name" value="PROTEIN_KINASE_DOM"/>
    <property type="match status" value="1"/>
</dbReference>
<evidence type="ECO:0000256" key="8">
    <source>
        <dbReference type="ARBA" id="ARBA00022989"/>
    </source>
</evidence>
<evidence type="ECO:0000256" key="4">
    <source>
        <dbReference type="ARBA" id="ARBA00022729"/>
    </source>
</evidence>
<reference evidence="15" key="1">
    <citation type="submission" date="2020-06" db="EMBL/GenBank/DDBJ databases">
        <title>WGS assembly of Ceratodon purpureus strain R40.</title>
        <authorList>
            <person name="Carey S.B."/>
            <person name="Jenkins J."/>
            <person name="Shu S."/>
            <person name="Lovell J.T."/>
            <person name="Sreedasyam A."/>
            <person name="Maumus F."/>
            <person name="Tiley G.P."/>
            <person name="Fernandez-Pozo N."/>
            <person name="Barry K."/>
            <person name="Chen C."/>
            <person name="Wang M."/>
            <person name="Lipzen A."/>
            <person name="Daum C."/>
            <person name="Saski C.A."/>
            <person name="Payton A.C."/>
            <person name="Mcbreen J.C."/>
            <person name="Conrad R.E."/>
            <person name="Kollar L.M."/>
            <person name="Olsson S."/>
            <person name="Huttunen S."/>
            <person name="Landis J.B."/>
            <person name="Wickett N.J."/>
            <person name="Johnson M.G."/>
            <person name="Rensing S.A."/>
            <person name="Grimwood J."/>
            <person name="Schmutz J."/>
            <person name="Mcdaniel S.F."/>
        </authorList>
    </citation>
    <scope>NUCLEOTIDE SEQUENCE</scope>
    <source>
        <strain evidence="15">R40</strain>
    </source>
</reference>
<dbReference type="InterPro" id="IPR008266">
    <property type="entry name" value="Tyr_kinase_AS"/>
</dbReference>
<evidence type="ECO:0000313" key="15">
    <source>
        <dbReference type="EMBL" id="KAG0585942.1"/>
    </source>
</evidence>
<keyword evidence="9 13" id="KW-0472">Membrane</keyword>
<dbReference type="PANTHER" id="PTHR48056:SF77">
    <property type="entry name" value="PROTEIN KINASE DOMAIN-CONTAINING PROTEIN"/>
    <property type="match status" value="1"/>
</dbReference>
<keyword evidence="3 13" id="KW-0812">Transmembrane</keyword>
<dbReference type="GO" id="GO:0004672">
    <property type="term" value="F:protein kinase activity"/>
    <property type="evidence" value="ECO:0007669"/>
    <property type="project" value="InterPro"/>
</dbReference>
<dbReference type="InterPro" id="IPR013210">
    <property type="entry name" value="LRR_N_plant-typ"/>
</dbReference>
<dbReference type="Proteomes" id="UP000822688">
    <property type="component" value="Chromosome 2"/>
</dbReference>
<evidence type="ECO:0000259" key="14">
    <source>
        <dbReference type="PROSITE" id="PS50011"/>
    </source>
</evidence>
<keyword evidence="7 12" id="KW-0067">ATP-binding</keyword>
<gene>
    <name evidence="15" type="ORF">KC19_2G050900</name>
</gene>
<accession>A0A8T0IS13</accession>
<keyword evidence="8 13" id="KW-1133">Transmembrane helix</keyword>
<name>A0A8T0IS13_CERPU</name>
<feature type="binding site" evidence="12">
    <location>
        <position position="345"/>
    </location>
    <ligand>
        <name>ATP</name>
        <dbReference type="ChEBI" id="CHEBI:30616"/>
    </ligand>
</feature>
<dbReference type="SUPFAM" id="SSF56112">
    <property type="entry name" value="Protein kinase-like (PK-like)"/>
    <property type="match status" value="1"/>
</dbReference>
<keyword evidence="6 12" id="KW-0547">Nucleotide-binding</keyword>
<keyword evidence="5" id="KW-0677">Repeat</keyword>
<dbReference type="Gene3D" id="1.10.510.10">
    <property type="entry name" value="Transferase(Phosphotransferase) domain 1"/>
    <property type="match status" value="1"/>
</dbReference>
<evidence type="ECO:0000256" key="5">
    <source>
        <dbReference type="ARBA" id="ARBA00022737"/>
    </source>
</evidence>
<feature type="transmembrane region" description="Helical" evidence="13">
    <location>
        <begin position="249"/>
        <end position="272"/>
    </location>
</feature>
<comment type="caution">
    <text evidence="15">The sequence shown here is derived from an EMBL/GenBank/DDBJ whole genome shotgun (WGS) entry which is preliminary data.</text>
</comment>
<sequence length="668" mass="74074">MAPNPFARWMGSARMLKSSRESIWAVVEVLFLFMPFLLLPFCTALNSEGLALLDFRNKIQDPGSFLRSWNISDASPCKWRGIVCDNVTNQVIRLNIPRARLSGTISPQITELLQLRRLGLHFNNFTGAIPSSIGNLKYLRALYLHQNNLTGALPDALGVMPGLRILNVAYNKVEQSIPANFANMTKLKFLNLSTNLLSGECPSGAMLKFPPSAFAHNMLCGSSQLGLPPCPVTTQVPVQAGKKGYQWSIWKILLVSVAFFILLKIVIGFLLLRRCLQQDKNREIHLGQDGKLVIFKGGEDQTGPTSKAVLRAVRKLQKKDVVGEGGYGVVYKLVLGDKRVYAVKKLKDCLEAALGFENELETLGELKHRNLVKLRGYCVAPTAKLLFYDFIPNGTMDRLLHPHTKEEKKNPVDWATRIKIARGTARALAYLHHSCQPRIVHRDVSSTNILLDENLEPRLSDFGLARLMENNETHVSVTIGGTYGYIAPEYAHAGQATEKSDVYSYGVILLELLSGRKPTDTSFSEEHINLAGWVRSLREEGLELQAVDRYLQETAPHEELATAMEIACRCVSLTPEERPPMDRVVQFLDPLGDFESTPSDTFTPSTARTSLRMSNVDPFLRISNMGSPSLRISNVGSPSLRISNVDSPSFGISNVGSPSFRISNVEPG</sequence>
<dbReference type="InterPro" id="IPR032675">
    <property type="entry name" value="LRR_dom_sf"/>
</dbReference>
<evidence type="ECO:0000256" key="9">
    <source>
        <dbReference type="ARBA" id="ARBA00023136"/>
    </source>
</evidence>
<protein>
    <recommendedName>
        <fullName evidence="14">Protein kinase domain-containing protein</fullName>
    </recommendedName>
</protein>